<dbReference type="SUPFAM" id="SSF52821">
    <property type="entry name" value="Rhodanese/Cell cycle control phosphatase"/>
    <property type="match status" value="1"/>
</dbReference>
<dbReference type="PROSITE" id="PS50206">
    <property type="entry name" value="RHODANESE_3"/>
    <property type="match status" value="1"/>
</dbReference>
<dbReference type="SMART" id="SM00450">
    <property type="entry name" value="RHOD"/>
    <property type="match status" value="1"/>
</dbReference>
<name>A0A9D1IIM2_9BURK</name>
<accession>A0A9D1IIM2</accession>
<dbReference type="InterPro" id="IPR001763">
    <property type="entry name" value="Rhodanese-like_dom"/>
</dbReference>
<keyword evidence="1" id="KW-0812">Transmembrane</keyword>
<comment type="caution">
    <text evidence="3">The sequence shown here is derived from an EMBL/GenBank/DDBJ whole genome shotgun (WGS) entry which is preliminary data.</text>
</comment>
<evidence type="ECO:0000313" key="3">
    <source>
        <dbReference type="EMBL" id="HIU37356.1"/>
    </source>
</evidence>
<evidence type="ECO:0000313" key="4">
    <source>
        <dbReference type="Proteomes" id="UP000824083"/>
    </source>
</evidence>
<dbReference type="InterPro" id="IPR050229">
    <property type="entry name" value="GlpE_sulfurtransferase"/>
</dbReference>
<feature type="transmembrane region" description="Helical" evidence="1">
    <location>
        <begin position="6"/>
        <end position="23"/>
    </location>
</feature>
<dbReference type="InterPro" id="IPR036873">
    <property type="entry name" value="Rhodanese-like_dom_sf"/>
</dbReference>
<dbReference type="PANTHER" id="PTHR43031:SF18">
    <property type="entry name" value="RHODANESE-RELATED SULFURTRANSFERASES"/>
    <property type="match status" value="1"/>
</dbReference>
<feature type="domain" description="Rhodanese" evidence="2">
    <location>
        <begin position="46"/>
        <end position="134"/>
    </location>
</feature>
<gene>
    <name evidence="3" type="ORF">IAC56_03675</name>
</gene>
<evidence type="ECO:0000259" key="2">
    <source>
        <dbReference type="PROSITE" id="PS50206"/>
    </source>
</evidence>
<protein>
    <submittedName>
        <fullName evidence="3">Rhodanese-like domain-containing protein</fullName>
    </submittedName>
</protein>
<evidence type="ECO:0000256" key="1">
    <source>
        <dbReference type="SAM" id="Phobius"/>
    </source>
</evidence>
<dbReference type="CDD" id="cd00158">
    <property type="entry name" value="RHOD"/>
    <property type="match status" value="1"/>
</dbReference>
<keyword evidence="1" id="KW-1133">Transmembrane helix</keyword>
<organism evidence="3 4">
    <name type="scientific">Candidatus Aphodousia faecigallinarum</name>
    <dbReference type="NCBI Taxonomy" id="2840677"/>
    <lineage>
        <taxon>Bacteria</taxon>
        <taxon>Pseudomonadati</taxon>
        <taxon>Pseudomonadota</taxon>
        <taxon>Betaproteobacteria</taxon>
        <taxon>Burkholderiales</taxon>
        <taxon>Sutterellaceae</taxon>
        <taxon>Sutterellaceae incertae sedis</taxon>
        <taxon>Candidatus Aphodousia</taxon>
    </lineage>
</organism>
<reference evidence="3" key="2">
    <citation type="journal article" date="2021" name="PeerJ">
        <title>Extensive microbial diversity within the chicken gut microbiome revealed by metagenomics and culture.</title>
        <authorList>
            <person name="Gilroy R."/>
            <person name="Ravi A."/>
            <person name="Getino M."/>
            <person name="Pursley I."/>
            <person name="Horton D.L."/>
            <person name="Alikhan N.F."/>
            <person name="Baker D."/>
            <person name="Gharbi K."/>
            <person name="Hall N."/>
            <person name="Watson M."/>
            <person name="Adriaenssens E.M."/>
            <person name="Foster-Nyarko E."/>
            <person name="Jarju S."/>
            <person name="Secka A."/>
            <person name="Antonio M."/>
            <person name="Oren A."/>
            <person name="Chaudhuri R.R."/>
            <person name="La Ragione R."/>
            <person name="Hildebrand F."/>
            <person name="Pallen M.J."/>
        </authorList>
    </citation>
    <scope>NUCLEOTIDE SEQUENCE</scope>
    <source>
        <strain evidence="3">7463</strain>
    </source>
</reference>
<keyword evidence="1" id="KW-0472">Membrane</keyword>
<dbReference type="Pfam" id="PF00581">
    <property type="entry name" value="Rhodanese"/>
    <property type="match status" value="1"/>
</dbReference>
<sequence length="134" mass="14761">MIEFLLDNIVLVAVILFSGAFLLEPVVRKRTMGPSLSNEEAIDYINKKNAFVLDVRATKEFKRGAIAGAKSIPIEGFEGRINEVPKDRPVIVVDTVTTASQKAAKILRAQGYKDVFVLEGGIKGWVDAKLPFTR</sequence>
<dbReference type="PANTHER" id="PTHR43031">
    <property type="entry name" value="FAD-DEPENDENT OXIDOREDUCTASE"/>
    <property type="match status" value="1"/>
</dbReference>
<dbReference type="AlphaFoldDB" id="A0A9D1IIM2"/>
<dbReference type="EMBL" id="DVMY01000063">
    <property type="protein sequence ID" value="HIU37356.1"/>
    <property type="molecule type" value="Genomic_DNA"/>
</dbReference>
<proteinExistence type="predicted"/>
<dbReference type="Gene3D" id="3.40.250.10">
    <property type="entry name" value="Rhodanese-like domain"/>
    <property type="match status" value="1"/>
</dbReference>
<dbReference type="Proteomes" id="UP000824083">
    <property type="component" value="Unassembled WGS sequence"/>
</dbReference>
<reference evidence="3" key="1">
    <citation type="submission" date="2020-10" db="EMBL/GenBank/DDBJ databases">
        <authorList>
            <person name="Gilroy R."/>
        </authorList>
    </citation>
    <scope>NUCLEOTIDE SEQUENCE</scope>
    <source>
        <strain evidence="3">7463</strain>
    </source>
</reference>